<feature type="compositionally biased region" description="Low complexity" evidence="1">
    <location>
        <begin position="1"/>
        <end position="13"/>
    </location>
</feature>
<dbReference type="Proteomes" id="UP001302321">
    <property type="component" value="Unassembled WGS sequence"/>
</dbReference>
<feature type="compositionally biased region" description="Low complexity" evidence="1">
    <location>
        <begin position="28"/>
        <end position="73"/>
    </location>
</feature>
<organism evidence="2 3">
    <name type="scientific">Triangularia setosa</name>
    <dbReference type="NCBI Taxonomy" id="2587417"/>
    <lineage>
        <taxon>Eukaryota</taxon>
        <taxon>Fungi</taxon>
        <taxon>Dikarya</taxon>
        <taxon>Ascomycota</taxon>
        <taxon>Pezizomycotina</taxon>
        <taxon>Sordariomycetes</taxon>
        <taxon>Sordariomycetidae</taxon>
        <taxon>Sordariales</taxon>
        <taxon>Podosporaceae</taxon>
        <taxon>Triangularia</taxon>
    </lineage>
</organism>
<comment type="caution">
    <text evidence="2">The sequence shown here is derived from an EMBL/GenBank/DDBJ whole genome shotgun (WGS) entry which is preliminary data.</text>
</comment>
<reference evidence="2" key="1">
    <citation type="journal article" date="2023" name="Mol. Phylogenet. Evol.">
        <title>Genome-scale phylogeny and comparative genomics of the fungal order Sordariales.</title>
        <authorList>
            <person name="Hensen N."/>
            <person name="Bonometti L."/>
            <person name="Westerberg I."/>
            <person name="Brannstrom I.O."/>
            <person name="Guillou S."/>
            <person name="Cros-Aarteil S."/>
            <person name="Calhoun S."/>
            <person name="Haridas S."/>
            <person name="Kuo A."/>
            <person name="Mondo S."/>
            <person name="Pangilinan J."/>
            <person name="Riley R."/>
            <person name="LaButti K."/>
            <person name="Andreopoulos B."/>
            <person name="Lipzen A."/>
            <person name="Chen C."/>
            <person name="Yan M."/>
            <person name="Daum C."/>
            <person name="Ng V."/>
            <person name="Clum A."/>
            <person name="Steindorff A."/>
            <person name="Ohm R.A."/>
            <person name="Martin F."/>
            <person name="Silar P."/>
            <person name="Natvig D.O."/>
            <person name="Lalanne C."/>
            <person name="Gautier V."/>
            <person name="Ament-Velasquez S.L."/>
            <person name="Kruys A."/>
            <person name="Hutchinson M.I."/>
            <person name="Powell A.J."/>
            <person name="Barry K."/>
            <person name="Miller A.N."/>
            <person name="Grigoriev I.V."/>
            <person name="Debuchy R."/>
            <person name="Gladieux P."/>
            <person name="Hiltunen Thoren M."/>
            <person name="Johannesson H."/>
        </authorList>
    </citation>
    <scope>NUCLEOTIDE SEQUENCE</scope>
    <source>
        <strain evidence="2">CBS 892.96</strain>
    </source>
</reference>
<evidence type="ECO:0000256" key="1">
    <source>
        <dbReference type="SAM" id="MobiDB-lite"/>
    </source>
</evidence>
<dbReference type="AlphaFoldDB" id="A0AAN6VZJ8"/>
<gene>
    <name evidence="2" type="ORF">QBC36DRAFT_80242</name>
</gene>
<feature type="compositionally biased region" description="Low complexity" evidence="1">
    <location>
        <begin position="86"/>
        <end position="95"/>
    </location>
</feature>
<evidence type="ECO:0000313" key="2">
    <source>
        <dbReference type="EMBL" id="KAK4172138.1"/>
    </source>
</evidence>
<evidence type="ECO:0000313" key="3">
    <source>
        <dbReference type="Proteomes" id="UP001302321"/>
    </source>
</evidence>
<protein>
    <submittedName>
        <fullName evidence="2">Uncharacterized protein</fullName>
    </submittedName>
</protein>
<proteinExistence type="predicted"/>
<name>A0AAN6VZJ8_9PEZI</name>
<keyword evidence="3" id="KW-1185">Reference proteome</keyword>
<feature type="region of interest" description="Disordered" evidence="1">
    <location>
        <begin position="1"/>
        <end position="186"/>
    </location>
</feature>
<reference evidence="2" key="2">
    <citation type="submission" date="2023-05" db="EMBL/GenBank/DDBJ databases">
        <authorList>
            <consortium name="Lawrence Berkeley National Laboratory"/>
            <person name="Steindorff A."/>
            <person name="Hensen N."/>
            <person name="Bonometti L."/>
            <person name="Westerberg I."/>
            <person name="Brannstrom I.O."/>
            <person name="Guillou S."/>
            <person name="Cros-Aarteil S."/>
            <person name="Calhoun S."/>
            <person name="Haridas S."/>
            <person name="Kuo A."/>
            <person name="Mondo S."/>
            <person name="Pangilinan J."/>
            <person name="Riley R."/>
            <person name="Labutti K."/>
            <person name="Andreopoulos B."/>
            <person name="Lipzen A."/>
            <person name="Chen C."/>
            <person name="Yanf M."/>
            <person name="Daum C."/>
            <person name="Ng V."/>
            <person name="Clum A."/>
            <person name="Ohm R."/>
            <person name="Martin F."/>
            <person name="Silar P."/>
            <person name="Natvig D."/>
            <person name="Lalanne C."/>
            <person name="Gautier V."/>
            <person name="Ament-Velasquez S.L."/>
            <person name="Kruys A."/>
            <person name="Hutchinson M.I."/>
            <person name="Powell A.J."/>
            <person name="Barry K."/>
            <person name="Miller A.N."/>
            <person name="Grigoriev I.V."/>
            <person name="Debuchy R."/>
            <person name="Gladieux P."/>
            <person name="Thoren M.H."/>
            <person name="Johannesson H."/>
        </authorList>
    </citation>
    <scope>NUCLEOTIDE SEQUENCE</scope>
    <source>
        <strain evidence="2">CBS 892.96</strain>
    </source>
</reference>
<feature type="compositionally biased region" description="Low complexity" evidence="1">
    <location>
        <begin position="110"/>
        <end position="180"/>
    </location>
</feature>
<dbReference type="EMBL" id="MU866460">
    <property type="protein sequence ID" value="KAK4172138.1"/>
    <property type="molecule type" value="Genomic_DNA"/>
</dbReference>
<sequence>MAYQQPQYAYPPQGGAGNSYQGPPPVAPAYGQQQQPTYGYPQAPAQNGYQQPYQQQQAHHQQSWQPQAQSLQHPAYLPQTPAQSHSQASYQVQQPSYPPQQPAYSPPPSQYQASQPQYHVQQHQQPQYQPQFQPQQLHQPPYTPQHQPQQYYQTQAQPQLQTQQPQSQFPPGTYPLLTLPGHPPSKPTKLPFSLTLSSFSPPSQPLYTLTYNPTTSSLSLFRGPPSHSTTSPPIAIASFPSLSLSKSPASLGPYNYQIDSKFVSFSILPGQSLKWTLVSSGASAGAFILTPEGRKEDVVAKFVGMDAAGKLAVPGGTKKYMEGKLELLKGVTQAQMDEVFLTLAVELERKRRQAGGAKTAEGTWWGSQILSGVLSA</sequence>
<accession>A0AAN6VZJ8</accession>
<feature type="compositionally biased region" description="Pro residues" evidence="1">
    <location>
        <begin position="96"/>
        <end position="109"/>
    </location>
</feature>